<evidence type="ECO:0000256" key="2">
    <source>
        <dbReference type="ARBA" id="ARBA00022840"/>
    </source>
</evidence>
<evidence type="ECO:0000313" key="5">
    <source>
        <dbReference type="Proteomes" id="UP000305836"/>
    </source>
</evidence>
<dbReference type="Pfam" id="PF03704">
    <property type="entry name" value="BTAD"/>
    <property type="match status" value="1"/>
</dbReference>
<dbReference type="SUPFAM" id="SSF48452">
    <property type="entry name" value="TPR-like"/>
    <property type="match status" value="2"/>
</dbReference>
<dbReference type="GO" id="GO:0005737">
    <property type="term" value="C:cytoplasm"/>
    <property type="evidence" value="ECO:0007669"/>
    <property type="project" value="TreeGrafter"/>
</dbReference>
<reference evidence="4 5" key="1">
    <citation type="submission" date="2019-04" db="EMBL/GenBank/DDBJ databases">
        <title>Kribbella sp. NEAU-THZ 27 nov., a novel actinomycete isolated from soil.</title>
        <authorList>
            <person name="Duan L."/>
        </authorList>
    </citation>
    <scope>NUCLEOTIDE SEQUENCE [LARGE SCALE GENOMIC DNA]</scope>
    <source>
        <strain evidence="5">NEAU-THZ27</strain>
    </source>
</reference>
<feature type="domain" description="Bacterial transcriptional activator" evidence="3">
    <location>
        <begin position="101"/>
        <end position="226"/>
    </location>
</feature>
<name>A0A4U3M0W4_9ACTN</name>
<comment type="caution">
    <text evidence="4">The sequence shown here is derived from an EMBL/GenBank/DDBJ whole genome shotgun (WGS) entry which is preliminary data.</text>
</comment>
<dbReference type="AlphaFoldDB" id="A0A4U3M0W4"/>
<keyword evidence="5" id="KW-1185">Reference proteome</keyword>
<dbReference type="SUPFAM" id="SSF52540">
    <property type="entry name" value="P-loop containing nucleoside triphosphate hydrolases"/>
    <property type="match status" value="1"/>
</dbReference>
<dbReference type="SMART" id="SM01043">
    <property type="entry name" value="BTAD"/>
    <property type="match status" value="1"/>
</dbReference>
<dbReference type="OrthoDB" id="5476461at2"/>
<organism evidence="4 5">
    <name type="scientific">Kribbella jiaozuonensis</name>
    <dbReference type="NCBI Taxonomy" id="2575441"/>
    <lineage>
        <taxon>Bacteria</taxon>
        <taxon>Bacillati</taxon>
        <taxon>Actinomycetota</taxon>
        <taxon>Actinomycetes</taxon>
        <taxon>Propionibacteriales</taxon>
        <taxon>Kribbellaceae</taxon>
        <taxon>Kribbella</taxon>
    </lineage>
</organism>
<dbReference type="EMBL" id="SZPZ01000001">
    <property type="protein sequence ID" value="TKK82318.1"/>
    <property type="molecule type" value="Genomic_DNA"/>
</dbReference>
<dbReference type="Proteomes" id="UP000305836">
    <property type="component" value="Unassembled WGS sequence"/>
</dbReference>
<dbReference type="GO" id="GO:0005524">
    <property type="term" value="F:ATP binding"/>
    <property type="evidence" value="ECO:0007669"/>
    <property type="project" value="UniProtKB-KW"/>
</dbReference>
<dbReference type="Gene3D" id="1.25.40.10">
    <property type="entry name" value="Tetratricopeptide repeat domain"/>
    <property type="match status" value="2"/>
</dbReference>
<gene>
    <name evidence="4" type="ORF">FDA38_05840</name>
</gene>
<dbReference type="Gene3D" id="1.10.10.10">
    <property type="entry name" value="Winged helix-like DNA-binding domain superfamily/Winged helix DNA-binding domain"/>
    <property type="match status" value="1"/>
</dbReference>
<sequence>MQVSVQLLGGFVVVVNGAPITADRWTRRGAAALVKLLALAPDGRLHRDRVVDALWPDLTLDVALPRLHKAAHYARGVLGDRDAVVLKGEVIALFPGARLEVDATTFEAAAEEALAAETPVPESCAEALKLAGDLLPDDLSEPWLDEPRERLRLRVLRLLRCAGRWEELLALDPANEEAHVELLRESVVAGDRTNGLRRYARMERVLHTELGLAPGPEAVVLRDRLLAVDPGPQPSPVAAAPRAAGRTHLVERDAELAQLGAACDLAVDEGRGVVVLVSGEAGAGKSALVRAFLDGLNPAIRVAVGGCDDLLAPRSLGPFRDMAENDAELAAALSGDRPAALLRVFSERPSVVVVEDIHWADDATLDAIRFLARRFPGIPAVLVLTFRDTGIDAGHPLRQLLGSLTGPSVKRVLLPPLSVEAVRRLGAVAPGEAVEIHRVTQGNPFFVTEVLAGGGTGVPHTVLDAVLARLGTLSVPARTLVERLSVIPTRTERWLAENLADHGVLLEVERSGIVTGTDATVAFRHELARQAIESALTAGERIQANKEVVDVLLGRPEVEPSRLVHHAERSGRIDVILEYGPDAAREAARLGAHRQAVGVLDVVLRHRELLAPRLAAELLTRRAYSLYVVNRFAAGLESAEAAVRAAAEAGDQVLRAEALLVLARVAMFARGPMRGRQAADQAVEVLEPLGDDARLAAALIEVGRAHSNLATVGIVAEPSERAEAAAERALQIGQRLGRPELEAQASCYLGDARLARGDPRGEADLQLAISLAGADSRTETLVRCYVNAAGGAYRSGRLDDAEKYVAGGLRAAADGEFFAGQYRLRLTTAAVQGSRGNWDRAIAELRDLLDTPGEPGAMAALARSLLARLLARRGDPEAGEVLATALADEAFADDSFVVTRLAVAQVELGWLDGSLGSLTDEVRRALALAAGHRSVHAELAAYLRRAGIDVPAPIDPPGPWAPTLAGDWEKAADEWGRLGERYEQAVVLATAPDRTARARGLRQLRELGAVSTILAV</sequence>
<dbReference type="PANTHER" id="PTHR16305">
    <property type="entry name" value="TESTICULAR SOLUBLE ADENYLYL CYCLASE"/>
    <property type="match status" value="1"/>
</dbReference>
<dbReference type="PANTHER" id="PTHR16305:SF35">
    <property type="entry name" value="TRANSCRIPTIONAL ACTIVATOR DOMAIN"/>
    <property type="match status" value="1"/>
</dbReference>
<dbReference type="InterPro" id="IPR027417">
    <property type="entry name" value="P-loop_NTPase"/>
</dbReference>
<evidence type="ECO:0000256" key="1">
    <source>
        <dbReference type="ARBA" id="ARBA00022741"/>
    </source>
</evidence>
<dbReference type="InterPro" id="IPR011990">
    <property type="entry name" value="TPR-like_helical_dom_sf"/>
</dbReference>
<keyword evidence="2" id="KW-0067">ATP-binding</keyword>
<dbReference type="InterPro" id="IPR036388">
    <property type="entry name" value="WH-like_DNA-bd_sf"/>
</dbReference>
<dbReference type="RefSeq" id="WP_137253014.1">
    <property type="nucleotide sequence ID" value="NZ_JBHSPQ010000001.1"/>
</dbReference>
<dbReference type="GO" id="GO:0004016">
    <property type="term" value="F:adenylate cyclase activity"/>
    <property type="evidence" value="ECO:0007669"/>
    <property type="project" value="TreeGrafter"/>
</dbReference>
<evidence type="ECO:0000313" key="4">
    <source>
        <dbReference type="EMBL" id="TKK82318.1"/>
    </source>
</evidence>
<dbReference type="InterPro" id="IPR005158">
    <property type="entry name" value="BTAD"/>
</dbReference>
<dbReference type="InterPro" id="IPR041664">
    <property type="entry name" value="AAA_16"/>
</dbReference>
<dbReference type="Pfam" id="PF13191">
    <property type="entry name" value="AAA_16"/>
    <property type="match status" value="1"/>
</dbReference>
<evidence type="ECO:0000259" key="3">
    <source>
        <dbReference type="SMART" id="SM01043"/>
    </source>
</evidence>
<proteinExistence type="predicted"/>
<protein>
    <recommendedName>
        <fullName evidence="3">Bacterial transcriptional activator domain-containing protein</fullName>
    </recommendedName>
</protein>
<keyword evidence="1" id="KW-0547">Nucleotide-binding</keyword>
<accession>A0A4U3M0W4</accession>